<proteinExistence type="predicted"/>
<dbReference type="OrthoDB" id="2041363at2"/>
<sequence>MIDYMKFDVMWMDDVIASVDLKPANGGSPYVINYIDDFNKQFSPNMEGHITLEELERWLKWRTFPPTRVNADQLLESLGMQAFNRWGIVRKTHGVMADDEIWLRFKEEPLTHRDVCLRKDLYYPEDDAFSATSHS</sequence>
<keyword evidence="2" id="KW-1185">Reference proteome</keyword>
<dbReference type="RefSeq" id="WP_111440734.1">
    <property type="nucleotide sequence ID" value="NZ_QKZI01000009.1"/>
</dbReference>
<reference evidence="1 2" key="1">
    <citation type="submission" date="2018-06" db="EMBL/GenBank/DDBJ databases">
        <title>Genomic Encyclopedia of Type Strains, Phase IV (KMG-IV): sequencing the most valuable type-strain genomes for metagenomic binning, comparative biology and taxonomic classification.</title>
        <authorList>
            <person name="Goeker M."/>
        </authorList>
    </citation>
    <scope>NUCLEOTIDE SEQUENCE [LARGE SCALE GENOMIC DNA]</scope>
    <source>
        <strain evidence="1 2">DSM 5</strain>
    </source>
</reference>
<accession>A0A2W7MII3</accession>
<protein>
    <submittedName>
        <fullName evidence="1">Uncharacterized protein</fullName>
    </submittedName>
</protein>
<evidence type="ECO:0000313" key="1">
    <source>
        <dbReference type="EMBL" id="PZX02899.1"/>
    </source>
</evidence>
<comment type="caution">
    <text evidence="1">The sequence shown here is derived from an EMBL/GenBank/DDBJ whole genome shotgun (WGS) entry which is preliminary data.</text>
</comment>
<dbReference type="Proteomes" id="UP000248646">
    <property type="component" value="Unassembled WGS sequence"/>
</dbReference>
<gene>
    <name evidence="1" type="ORF">C7437_10944</name>
</gene>
<organism evidence="1 2">
    <name type="scientific">Psychrobacillus insolitus</name>
    <dbReference type="NCBI Taxonomy" id="1461"/>
    <lineage>
        <taxon>Bacteria</taxon>
        <taxon>Bacillati</taxon>
        <taxon>Bacillota</taxon>
        <taxon>Bacilli</taxon>
        <taxon>Bacillales</taxon>
        <taxon>Bacillaceae</taxon>
        <taxon>Psychrobacillus</taxon>
    </lineage>
</organism>
<evidence type="ECO:0000313" key="2">
    <source>
        <dbReference type="Proteomes" id="UP000248646"/>
    </source>
</evidence>
<name>A0A2W7MII3_9BACI</name>
<dbReference type="EMBL" id="QKZI01000009">
    <property type="protein sequence ID" value="PZX02899.1"/>
    <property type="molecule type" value="Genomic_DNA"/>
</dbReference>
<dbReference type="AlphaFoldDB" id="A0A2W7MII3"/>